<dbReference type="RefSeq" id="WP_047895799.1">
    <property type="nucleotide sequence ID" value="NZ_AEJF01000176.1"/>
</dbReference>
<dbReference type="EMBL" id="AEJF01000176">
    <property type="protein sequence ID" value="KLU22535.1"/>
    <property type="molecule type" value="Genomic_DNA"/>
</dbReference>
<accession>A0A0J1CP96</accession>
<dbReference type="Proteomes" id="UP000035963">
    <property type="component" value="Unassembled WGS sequence"/>
</dbReference>
<evidence type="ECO:0000259" key="1">
    <source>
        <dbReference type="PROSITE" id="PS51819"/>
    </source>
</evidence>
<reference evidence="2 3" key="1">
    <citation type="journal article" date="2015" name="Genome Announc.">
        <title>Draft Genome Sequence of Burkholderia sp. Strain PML1(12), an Ectomycorrhizosphere-Inhabiting Bacterium with Effective Mineral-Weathering Ability.</title>
        <authorList>
            <person name="Uroz S."/>
            <person name="Oger P."/>
        </authorList>
    </citation>
    <scope>NUCLEOTIDE SEQUENCE [LARGE SCALE GENOMIC DNA]</scope>
    <source>
        <strain evidence="3">PML1(12)</strain>
    </source>
</reference>
<sequence>MKLDHVTIVTPDCEPIRHFLVDIAGMTVGPRPPFGIGGHWLYLEGAPAVHLIESGSVLASPPGGRAATRIDHLALRVSGAVEWRALLARLREHAIPFSEAEVPLAREQQLFVQLAPGVVVEFVTALSTLSAFSN</sequence>
<dbReference type="InterPro" id="IPR029068">
    <property type="entry name" value="Glyas_Bleomycin-R_OHBP_Dase"/>
</dbReference>
<gene>
    <name evidence="2" type="ORF">EOS_29830</name>
</gene>
<keyword evidence="3" id="KW-1185">Reference proteome</keyword>
<dbReference type="OrthoDB" id="8562712at2"/>
<dbReference type="SUPFAM" id="SSF54593">
    <property type="entry name" value="Glyoxalase/Bleomycin resistance protein/Dihydroxybiphenyl dioxygenase"/>
    <property type="match status" value="1"/>
</dbReference>
<dbReference type="InterPro" id="IPR037523">
    <property type="entry name" value="VOC_core"/>
</dbReference>
<dbReference type="AlphaFoldDB" id="A0A0J1CP96"/>
<organism evidence="2 3">
    <name type="scientific">Caballeronia mineralivorans PML1(12)</name>
    <dbReference type="NCBI Taxonomy" id="908627"/>
    <lineage>
        <taxon>Bacteria</taxon>
        <taxon>Pseudomonadati</taxon>
        <taxon>Pseudomonadota</taxon>
        <taxon>Betaproteobacteria</taxon>
        <taxon>Burkholderiales</taxon>
        <taxon>Burkholderiaceae</taxon>
        <taxon>Caballeronia</taxon>
    </lineage>
</organism>
<dbReference type="PROSITE" id="PS51819">
    <property type="entry name" value="VOC"/>
    <property type="match status" value="1"/>
</dbReference>
<keyword evidence="2" id="KW-0560">Oxidoreductase</keyword>
<dbReference type="GO" id="GO:0051213">
    <property type="term" value="F:dioxygenase activity"/>
    <property type="evidence" value="ECO:0007669"/>
    <property type="project" value="UniProtKB-KW"/>
</dbReference>
<keyword evidence="2" id="KW-0223">Dioxygenase</keyword>
<feature type="domain" description="VOC" evidence="1">
    <location>
        <begin position="2"/>
        <end position="125"/>
    </location>
</feature>
<protein>
    <submittedName>
        <fullName evidence="2">Extradiol dioxygenase</fullName>
    </submittedName>
</protein>
<dbReference type="PATRIC" id="fig|908627.4.peg.6655"/>
<evidence type="ECO:0000313" key="2">
    <source>
        <dbReference type="EMBL" id="KLU22535.1"/>
    </source>
</evidence>
<name>A0A0J1CP96_9BURK</name>
<dbReference type="Gene3D" id="3.10.180.10">
    <property type="entry name" value="2,3-Dihydroxybiphenyl 1,2-Dioxygenase, domain 1"/>
    <property type="match status" value="1"/>
</dbReference>
<evidence type="ECO:0000313" key="3">
    <source>
        <dbReference type="Proteomes" id="UP000035963"/>
    </source>
</evidence>
<comment type="caution">
    <text evidence="2">The sequence shown here is derived from an EMBL/GenBank/DDBJ whole genome shotgun (WGS) entry which is preliminary data.</text>
</comment>
<proteinExistence type="predicted"/>